<dbReference type="InterPro" id="IPR000055">
    <property type="entry name" value="Restrct_endonuc_typeI_TRD"/>
</dbReference>
<evidence type="ECO:0000256" key="4">
    <source>
        <dbReference type="ARBA" id="ARBA00038652"/>
    </source>
</evidence>
<protein>
    <submittedName>
        <fullName evidence="6">Type I restriction enzyme, S subunit</fullName>
    </submittedName>
</protein>
<dbReference type="SUPFAM" id="SSF116734">
    <property type="entry name" value="DNA methylase specificity domain"/>
    <property type="match status" value="2"/>
</dbReference>
<comment type="subunit">
    <text evidence="4">The methyltransferase is composed of M and S polypeptides.</text>
</comment>
<evidence type="ECO:0000256" key="2">
    <source>
        <dbReference type="ARBA" id="ARBA00022747"/>
    </source>
</evidence>
<comment type="similarity">
    <text evidence="1">Belongs to the type-I restriction system S methylase family.</text>
</comment>
<evidence type="ECO:0000313" key="7">
    <source>
        <dbReference type="Proteomes" id="UP000324896"/>
    </source>
</evidence>
<keyword evidence="2" id="KW-0680">Restriction system</keyword>
<name>A0A1G6QGN5_9FIRM</name>
<dbReference type="PANTHER" id="PTHR43140">
    <property type="entry name" value="TYPE-1 RESTRICTION ENZYME ECOKI SPECIFICITY PROTEIN"/>
    <property type="match status" value="1"/>
</dbReference>
<dbReference type="Pfam" id="PF01420">
    <property type="entry name" value="Methylase_S"/>
    <property type="match status" value="2"/>
</dbReference>
<dbReference type="InterPro" id="IPR051212">
    <property type="entry name" value="Type-I_RE_S_subunit"/>
</dbReference>
<evidence type="ECO:0000256" key="3">
    <source>
        <dbReference type="ARBA" id="ARBA00023125"/>
    </source>
</evidence>
<proteinExistence type="inferred from homology"/>
<dbReference type="Gene3D" id="3.90.220.20">
    <property type="entry name" value="DNA methylase specificity domains"/>
    <property type="match status" value="2"/>
</dbReference>
<dbReference type="InterPro" id="IPR044946">
    <property type="entry name" value="Restrct_endonuc_typeI_TRD_sf"/>
</dbReference>
<dbReference type="GO" id="GO:0009307">
    <property type="term" value="P:DNA restriction-modification system"/>
    <property type="evidence" value="ECO:0007669"/>
    <property type="project" value="UniProtKB-KW"/>
</dbReference>
<dbReference type="AlphaFoldDB" id="A0A1G6QGN5"/>
<evidence type="ECO:0000313" key="6">
    <source>
        <dbReference type="EMBL" id="SDC91559.1"/>
    </source>
</evidence>
<feature type="domain" description="Type I restriction modification DNA specificity" evidence="5">
    <location>
        <begin position="193"/>
        <end position="361"/>
    </location>
</feature>
<sequence>MSSELKDLPLNWEWKKIKDVLSLKNGRYLPKKKHIKDGDYKVYGANGVIGRYNEFYIKEKTLSIGRVGACGEINKVESNTWVTDNAMYVEKYNEKLVLLDFLYYLLDSMNIGQFSSKSSQPSINQSTIKNLDIPVPPLEEQKQIVIKLDELFSSVDSINKLQNDANKIGKNIMSSSISSILKLNKIFEKNNIPKKWKIKTIKDVVEYSSDSLKPIDYPNKEFNYLGLKNIESNSGQIIDLEKTKGKDIKSRKREFNGTNILYGKLRPYLNKVAVPDFNGVCSTDILVLKAKKIVLKEYVYYYLLSKYVVDKTTELMSGTNLPRIRKNDFMNLQIPIPPLTKQKEIINKLNQINNSVNFIIKQQGNRDSLLGKLPQSILEKAFAGEL</sequence>
<organism evidence="6 7">
    <name type="scientific">Halanaerobium congolense</name>
    <dbReference type="NCBI Taxonomy" id="54121"/>
    <lineage>
        <taxon>Bacteria</taxon>
        <taxon>Bacillati</taxon>
        <taxon>Bacillota</taxon>
        <taxon>Clostridia</taxon>
        <taxon>Halanaerobiales</taxon>
        <taxon>Halanaerobiaceae</taxon>
        <taxon>Halanaerobium</taxon>
    </lineage>
</organism>
<dbReference type="EMBL" id="FMYT01000018">
    <property type="protein sequence ID" value="SDC91559.1"/>
    <property type="molecule type" value="Genomic_DNA"/>
</dbReference>
<dbReference type="PANTHER" id="PTHR43140:SF1">
    <property type="entry name" value="TYPE I RESTRICTION ENZYME ECOKI SPECIFICITY SUBUNIT"/>
    <property type="match status" value="1"/>
</dbReference>
<accession>A0A1G6QGN5</accession>
<keyword evidence="3" id="KW-0238">DNA-binding</keyword>
<dbReference type="CDD" id="cd17266">
    <property type="entry name" value="RMtype1_S_Sau1132ORF3780P-TRD2-CR2_like"/>
    <property type="match status" value="1"/>
</dbReference>
<feature type="domain" description="Type I restriction modification DNA specificity" evidence="5">
    <location>
        <begin position="9"/>
        <end position="163"/>
    </location>
</feature>
<gene>
    <name evidence="6" type="ORF">SAMN04488597_11820</name>
</gene>
<evidence type="ECO:0000259" key="5">
    <source>
        <dbReference type="Pfam" id="PF01420"/>
    </source>
</evidence>
<dbReference type="GO" id="GO:0003677">
    <property type="term" value="F:DNA binding"/>
    <property type="evidence" value="ECO:0007669"/>
    <property type="project" value="UniProtKB-KW"/>
</dbReference>
<dbReference type="Proteomes" id="UP000324896">
    <property type="component" value="Unassembled WGS sequence"/>
</dbReference>
<dbReference type="RefSeq" id="WP_149796846.1">
    <property type="nucleotide sequence ID" value="NZ_FMYT01000018.1"/>
</dbReference>
<evidence type="ECO:0000256" key="1">
    <source>
        <dbReference type="ARBA" id="ARBA00010923"/>
    </source>
</evidence>
<reference evidence="6 7" key="1">
    <citation type="submission" date="2016-10" db="EMBL/GenBank/DDBJ databases">
        <authorList>
            <person name="Varghese N."/>
            <person name="Submissions S."/>
        </authorList>
    </citation>
    <scope>NUCLEOTIDE SEQUENCE [LARGE SCALE GENOMIC DNA]</scope>
    <source>
        <strain evidence="6 7">WG10</strain>
    </source>
</reference>